<dbReference type="InterPro" id="IPR052518">
    <property type="entry name" value="CHR_Transporter"/>
</dbReference>
<proteinExistence type="inferred from homology"/>
<keyword evidence="4 7" id="KW-0812">Transmembrane</keyword>
<evidence type="ECO:0000256" key="3">
    <source>
        <dbReference type="ARBA" id="ARBA00022475"/>
    </source>
</evidence>
<dbReference type="InterPro" id="IPR003370">
    <property type="entry name" value="Chromate_transpt"/>
</dbReference>
<feature type="transmembrane region" description="Helical" evidence="7">
    <location>
        <begin position="73"/>
        <end position="101"/>
    </location>
</feature>
<evidence type="ECO:0000256" key="6">
    <source>
        <dbReference type="ARBA" id="ARBA00023136"/>
    </source>
</evidence>
<feature type="transmembrane region" description="Helical" evidence="7">
    <location>
        <begin position="113"/>
        <end position="134"/>
    </location>
</feature>
<gene>
    <name evidence="8" type="ORF">QOZ93_002466</name>
</gene>
<dbReference type="RefSeq" id="WP_307356826.1">
    <property type="nucleotide sequence ID" value="NZ_BAAACJ010000034.1"/>
</dbReference>
<name>A0ABU0JWT5_HATLI</name>
<dbReference type="Pfam" id="PF02417">
    <property type="entry name" value="Chromate_transp"/>
    <property type="match status" value="1"/>
</dbReference>
<comment type="similarity">
    <text evidence="2">Belongs to the chromate ion transporter (CHR) (TC 2.A.51) family.</text>
</comment>
<dbReference type="Proteomes" id="UP001224418">
    <property type="component" value="Unassembled WGS sequence"/>
</dbReference>
<feature type="transmembrane region" description="Helical" evidence="7">
    <location>
        <begin position="7"/>
        <end position="28"/>
    </location>
</feature>
<keyword evidence="9" id="KW-1185">Reference proteome</keyword>
<comment type="caution">
    <text evidence="8">The sequence shown here is derived from an EMBL/GenBank/DDBJ whole genome shotgun (WGS) entry which is preliminary data.</text>
</comment>
<comment type="subcellular location">
    <subcellularLocation>
        <location evidence="1">Cell membrane</location>
        <topology evidence="1">Multi-pass membrane protein</topology>
    </subcellularLocation>
</comment>
<evidence type="ECO:0000313" key="9">
    <source>
        <dbReference type="Proteomes" id="UP001224418"/>
    </source>
</evidence>
<accession>A0ABU0JWT5</accession>
<evidence type="ECO:0000256" key="2">
    <source>
        <dbReference type="ARBA" id="ARBA00005262"/>
    </source>
</evidence>
<evidence type="ECO:0000256" key="7">
    <source>
        <dbReference type="SAM" id="Phobius"/>
    </source>
</evidence>
<dbReference type="EMBL" id="JAUSWN010000026">
    <property type="protein sequence ID" value="MDQ0480716.1"/>
    <property type="molecule type" value="Genomic_DNA"/>
</dbReference>
<protein>
    <submittedName>
        <fullName evidence="8">Chromate transporter</fullName>
    </submittedName>
</protein>
<keyword evidence="5 7" id="KW-1133">Transmembrane helix</keyword>
<evidence type="ECO:0000256" key="5">
    <source>
        <dbReference type="ARBA" id="ARBA00022989"/>
    </source>
</evidence>
<keyword evidence="3" id="KW-1003">Cell membrane</keyword>
<sequence length="172" mass="18837">MILLKIFLTFFKIGLFSFGGGYAMLPLIQQEVVNINNWLSSKEFIDVVAVSQVTPGPIAINSATYVGYKTSGILGSIFATIGVSLPSIIIMLLICKFFFYFKNNQHVENAFKILRPATIGLIGAAAILVAKDAFIDYKSILIFAIAFIASFKFKLDPILLTIISAIIGIVLY</sequence>
<dbReference type="PANTHER" id="PTHR43663:SF1">
    <property type="entry name" value="CHROMATE TRANSPORTER"/>
    <property type="match status" value="1"/>
</dbReference>
<dbReference type="PANTHER" id="PTHR43663">
    <property type="entry name" value="CHROMATE TRANSPORT PROTEIN-RELATED"/>
    <property type="match status" value="1"/>
</dbReference>
<evidence type="ECO:0000256" key="4">
    <source>
        <dbReference type="ARBA" id="ARBA00022692"/>
    </source>
</evidence>
<organism evidence="8 9">
    <name type="scientific">Hathewaya limosa</name>
    <name type="common">Clostridium limosum</name>
    <dbReference type="NCBI Taxonomy" id="1536"/>
    <lineage>
        <taxon>Bacteria</taxon>
        <taxon>Bacillati</taxon>
        <taxon>Bacillota</taxon>
        <taxon>Clostridia</taxon>
        <taxon>Eubacteriales</taxon>
        <taxon>Clostridiaceae</taxon>
        <taxon>Hathewaya</taxon>
    </lineage>
</organism>
<reference evidence="8 9" key="1">
    <citation type="submission" date="2023-07" db="EMBL/GenBank/DDBJ databases">
        <title>Genomic Encyclopedia of Type Strains, Phase IV (KMG-IV): sequencing the most valuable type-strain genomes for metagenomic binning, comparative biology and taxonomic classification.</title>
        <authorList>
            <person name="Goeker M."/>
        </authorList>
    </citation>
    <scope>NUCLEOTIDE SEQUENCE [LARGE SCALE GENOMIC DNA]</scope>
    <source>
        <strain evidence="8 9">DSM 1400</strain>
    </source>
</reference>
<evidence type="ECO:0000256" key="1">
    <source>
        <dbReference type="ARBA" id="ARBA00004651"/>
    </source>
</evidence>
<keyword evidence="6 7" id="KW-0472">Membrane</keyword>
<evidence type="ECO:0000313" key="8">
    <source>
        <dbReference type="EMBL" id="MDQ0480716.1"/>
    </source>
</evidence>
<feature type="transmembrane region" description="Helical" evidence="7">
    <location>
        <begin position="140"/>
        <end position="171"/>
    </location>
</feature>